<keyword evidence="4 10" id="KW-0288">FMN</keyword>
<evidence type="ECO:0000256" key="9">
    <source>
        <dbReference type="ARBA" id="ARBA00023136"/>
    </source>
</evidence>
<evidence type="ECO:0000256" key="7">
    <source>
        <dbReference type="ARBA" id="ARBA00022982"/>
    </source>
</evidence>
<comment type="subunit">
    <text evidence="10">The complex is composed of six subunits: RnfA, RnfB, RnfC, RnfD, RnfE and RnfG.</text>
</comment>
<feature type="transmembrane region" description="Helical" evidence="10">
    <location>
        <begin position="272"/>
        <end position="290"/>
    </location>
</feature>
<keyword evidence="1 10" id="KW-0813">Transport</keyword>
<dbReference type="PANTHER" id="PTHR30578">
    <property type="entry name" value="ELECTRON TRANSPORT COMPLEX PROTEIN RNFD"/>
    <property type="match status" value="1"/>
</dbReference>
<evidence type="ECO:0000256" key="10">
    <source>
        <dbReference type="HAMAP-Rule" id="MF_00462"/>
    </source>
</evidence>
<dbReference type="Pfam" id="PF03116">
    <property type="entry name" value="NQR2_RnfD_RnfE"/>
    <property type="match status" value="1"/>
</dbReference>
<comment type="subcellular location">
    <subcellularLocation>
        <location evidence="10">Cell membrane</location>
        <topology evidence="10">Multi-pass membrane protein</topology>
    </subcellularLocation>
</comment>
<feature type="transmembrane region" description="Helical" evidence="10">
    <location>
        <begin position="203"/>
        <end position="229"/>
    </location>
</feature>
<evidence type="ECO:0000256" key="1">
    <source>
        <dbReference type="ARBA" id="ARBA00022448"/>
    </source>
</evidence>
<keyword evidence="5 10" id="KW-0812">Transmembrane</keyword>
<comment type="cofactor">
    <cofactor evidence="10">
        <name>FMN</name>
        <dbReference type="ChEBI" id="CHEBI:58210"/>
    </cofactor>
</comment>
<evidence type="ECO:0000256" key="3">
    <source>
        <dbReference type="ARBA" id="ARBA00022630"/>
    </source>
</evidence>
<feature type="transmembrane region" description="Helical" evidence="10">
    <location>
        <begin position="73"/>
        <end position="91"/>
    </location>
</feature>
<evidence type="ECO:0000256" key="4">
    <source>
        <dbReference type="ARBA" id="ARBA00022643"/>
    </source>
</evidence>
<organism evidence="11">
    <name type="scientific">Eiseniibacteriota bacterium</name>
    <dbReference type="NCBI Taxonomy" id="2212470"/>
    <lineage>
        <taxon>Bacteria</taxon>
        <taxon>Candidatus Eiseniibacteriota</taxon>
    </lineage>
</organism>
<accession>A0A832I105</accession>
<keyword evidence="8 10" id="KW-1133">Transmembrane helix</keyword>
<feature type="modified residue" description="FMN phosphoryl threonine" evidence="10">
    <location>
        <position position="139"/>
    </location>
</feature>
<comment type="similarity">
    <text evidence="10">Belongs to the NqrB/RnfD family.</text>
</comment>
<feature type="transmembrane region" description="Helical" evidence="10">
    <location>
        <begin position="12"/>
        <end position="37"/>
    </location>
</feature>
<dbReference type="PANTHER" id="PTHR30578:SF0">
    <property type="entry name" value="ION-TRANSLOCATING OXIDOREDUCTASE COMPLEX SUBUNIT D"/>
    <property type="match status" value="1"/>
</dbReference>
<proteinExistence type="inferred from homology"/>
<evidence type="ECO:0000256" key="6">
    <source>
        <dbReference type="ARBA" id="ARBA00022967"/>
    </source>
</evidence>
<comment type="function">
    <text evidence="10">Part of a membrane-bound complex that couples electron transfer with translocation of ions across the membrane.</text>
</comment>
<protein>
    <recommendedName>
        <fullName evidence="10">Ion-translocating oxidoreductase complex subunit D</fullName>
        <ecNumber evidence="10">7.-.-.-</ecNumber>
    </recommendedName>
    <alternativeName>
        <fullName evidence="10">Rnf electron transport complex subunit D</fullName>
    </alternativeName>
</protein>
<evidence type="ECO:0000256" key="8">
    <source>
        <dbReference type="ARBA" id="ARBA00022989"/>
    </source>
</evidence>
<name>A0A832I105_UNCEI</name>
<feature type="transmembrane region" description="Helical" evidence="10">
    <location>
        <begin position="103"/>
        <end position="123"/>
    </location>
</feature>
<dbReference type="EC" id="7.-.-.-" evidence="10"/>
<dbReference type="InterPro" id="IPR011303">
    <property type="entry name" value="RnfD_bac"/>
</dbReference>
<evidence type="ECO:0000256" key="5">
    <source>
        <dbReference type="ARBA" id="ARBA00022692"/>
    </source>
</evidence>
<evidence type="ECO:0000256" key="2">
    <source>
        <dbReference type="ARBA" id="ARBA00022553"/>
    </source>
</evidence>
<keyword evidence="2 10" id="KW-0597">Phosphoprotein</keyword>
<keyword evidence="7 10" id="KW-0249">Electron transport</keyword>
<reference evidence="11" key="1">
    <citation type="journal article" date="2020" name="mSystems">
        <title>Genome- and Community-Level Interaction Insights into Carbon Utilization and Element Cycling Functions of Hydrothermarchaeota in Hydrothermal Sediment.</title>
        <authorList>
            <person name="Zhou Z."/>
            <person name="Liu Y."/>
            <person name="Xu W."/>
            <person name="Pan J."/>
            <person name="Luo Z.H."/>
            <person name="Li M."/>
        </authorList>
    </citation>
    <scope>NUCLEOTIDE SEQUENCE [LARGE SCALE GENOMIC DNA]</scope>
    <source>
        <strain evidence="11">SpSt-381</strain>
    </source>
</reference>
<feature type="transmembrane region" description="Helical" evidence="10">
    <location>
        <begin position="249"/>
        <end position="265"/>
    </location>
</feature>
<dbReference type="GO" id="GO:0005886">
    <property type="term" value="C:plasma membrane"/>
    <property type="evidence" value="ECO:0007669"/>
    <property type="project" value="UniProtKB-SubCell"/>
</dbReference>
<keyword evidence="9 10" id="KW-0472">Membrane</keyword>
<keyword evidence="3 10" id="KW-0285">Flavoprotein</keyword>
<evidence type="ECO:0000313" key="11">
    <source>
        <dbReference type="EMBL" id="HGZ42463.1"/>
    </source>
</evidence>
<dbReference type="NCBIfam" id="TIGR01946">
    <property type="entry name" value="rnfD"/>
    <property type="match status" value="1"/>
</dbReference>
<dbReference type="GO" id="GO:0055085">
    <property type="term" value="P:transmembrane transport"/>
    <property type="evidence" value="ECO:0007669"/>
    <property type="project" value="InterPro"/>
</dbReference>
<dbReference type="AlphaFoldDB" id="A0A832I105"/>
<dbReference type="EMBL" id="DSQF01000004">
    <property type="protein sequence ID" value="HGZ42463.1"/>
    <property type="molecule type" value="Genomic_DNA"/>
</dbReference>
<dbReference type="HAMAP" id="MF_00462">
    <property type="entry name" value="RsxD_RnfD"/>
    <property type="match status" value="1"/>
</dbReference>
<dbReference type="InterPro" id="IPR004338">
    <property type="entry name" value="NqrB/RnfD"/>
</dbReference>
<gene>
    <name evidence="10" type="primary">rnfD</name>
    <name evidence="11" type="ORF">ENR23_03375</name>
</gene>
<dbReference type="GO" id="GO:0022900">
    <property type="term" value="P:electron transport chain"/>
    <property type="evidence" value="ECO:0007669"/>
    <property type="project" value="UniProtKB-UniRule"/>
</dbReference>
<feature type="transmembrane region" description="Helical" evidence="10">
    <location>
        <begin position="178"/>
        <end position="196"/>
    </location>
</feature>
<keyword evidence="10" id="KW-1003">Cell membrane</keyword>
<comment type="caution">
    <text evidence="11">The sequence shown here is derived from an EMBL/GenBank/DDBJ whole genome shotgun (WGS) entry which is preliminary data.</text>
</comment>
<sequence>MWTVNAALAPAALWGAFVFGWNALAVIAAAIAGAAGSEWLVARWQKRPHPLRDGSAVCTGLLLAMTLPPLVPWWTAVLGAAFAILVVKAMFGGLGYNLFNPALAGRAFMMATFPLAMTAGWAAPRAGFTVALDGLTTPTPLAVLKEQGLEAAFRTLTAAGSPWASLVLGFRPGSIGEGSVVLLALGAAVLVARGIIRLTIPLAVLAGTAIATAFSGAPLLHLLSGGLWLGAFFMATDYVTAPTTRDGQLVFGLVIGLLTGLIRVFGGYPEGICYAILIANTLTPALNLWFRPKRVALAGTPS</sequence>
<keyword evidence="6 10" id="KW-1278">Translocase</keyword>